<dbReference type="AlphaFoldDB" id="A0AAX2JB22"/>
<dbReference type="EMBL" id="LS483487">
    <property type="protein sequence ID" value="SQJ02956.1"/>
    <property type="molecule type" value="Genomic_DNA"/>
</dbReference>
<reference evidence="1 2" key="1">
    <citation type="submission" date="2018-06" db="EMBL/GenBank/DDBJ databases">
        <authorList>
            <consortium name="Pathogen Informatics"/>
            <person name="Doyle S."/>
        </authorList>
    </citation>
    <scope>NUCLEOTIDE SEQUENCE [LARGE SCALE GENOMIC DNA]</scope>
    <source>
        <strain evidence="1 2">NCTC12112</strain>
    </source>
</reference>
<gene>
    <name evidence="1" type="ORF">NCTC12112_01612</name>
</gene>
<sequence>MTELEKKELCEKFDVNTLINYLEDNNNLVVKFLFSENEHDFPLEIFDILLREVQLLKKVCDNMEEWKDLIKVYTKNIISVKEDLKLFFFIQNGEIMSIPVSDEVREKLENKVSLWIDESLI</sequence>
<dbReference type="KEGG" id="ful:C4N20_15180"/>
<organism evidence="1 2">
    <name type="scientific">Fusobacterium ulcerans</name>
    <dbReference type="NCBI Taxonomy" id="861"/>
    <lineage>
        <taxon>Bacteria</taxon>
        <taxon>Fusobacteriati</taxon>
        <taxon>Fusobacteriota</taxon>
        <taxon>Fusobacteriia</taxon>
        <taxon>Fusobacteriales</taxon>
        <taxon>Fusobacteriaceae</taxon>
        <taxon>Fusobacterium</taxon>
    </lineage>
</organism>
<name>A0AAX2JB22_9FUSO</name>
<proteinExistence type="predicted"/>
<dbReference type="RefSeq" id="WP_005977062.1">
    <property type="nucleotide sequence ID" value="NZ_BAABXY010000001.1"/>
</dbReference>
<protein>
    <submittedName>
        <fullName evidence="1">Uncharacterized protein</fullName>
    </submittedName>
</protein>
<dbReference type="GeneID" id="78456169"/>
<evidence type="ECO:0000313" key="1">
    <source>
        <dbReference type="EMBL" id="SQJ02956.1"/>
    </source>
</evidence>
<accession>A0AAX2JB22</accession>
<dbReference type="Proteomes" id="UP000249008">
    <property type="component" value="Chromosome 1"/>
</dbReference>
<evidence type="ECO:0000313" key="2">
    <source>
        <dbReference type="Proteomes" id="UP000249008"/>
    </source>
</evidence>